<organism evidence="5 6">
    <name type="scientific">Erythranthe guttata</name>
    <name type="common">Yellow monkey flower</name>
    <name type="synonym">Mimulus guttatus</name>
    <dbReference type="NCBI Taxonomy" id="4155"/>
    <lineage>
        <taxon>Eukaryota</taxon>
        <taxon>Viridiplantae</taxon>
        <taxon>Streptophyta</taxon>
        <taxon>Embryophyta</taxon>
        <taxon>Tracheophyta</taxon>
        <taxon>Spermatophyta</taxon>
        <taxon>Magnoliopsida</taxon>
        <taxon>eudicotyledons</taxon>
        <taxon>Gunneridae</taxon>
        <taxon>Pentapetalae</taxon>
        <taxon>asterids</taxon>
        <taxon>lamiids</taxon>
        <taxon>Lamiales</taxon>
        <taxon>Phrymaceae</taxon>
        <taxon>Erythranthe</taxon>
    </lineage>
</organism>
<feature type="transmembrane region" description="Helical" evidence="4">
    <location>
        <begin position="17"/>
        <end position="40"/>
    </location>
</feature>
<sequence>MPDFGDEFIIESYKVPWLIWIQLVITVLIIIILFFGFSIFASDTSSSSSTDSPSNSTAAAAAPPPNLIRPNSPRGRIKVEDRRVRVDGEISGVEVENQTGEESSSIKDITFFRQPNHPCNFIEQAKRAFLKCLGLNPAPDHEKED</sequence>
<keyword evidence="6" id="KW-1185">Reference proteome</keyword>
<dbReference type="Proteomes" id="UP000030748">
    <property type="component" value="Unassembled WGS sequence"/>
</dbReference>
<evidence type="ECO:0000256" key="2">
    <source>
        <dbReference type="ARBA" id="ARBA00022821"/>
    </source>
</evidence>
<evidence type="ECO:0000256" key="1">
    <source>
        <dbReference type="ARBA" id="ARBA00011021"/>
    </source>
</evidence>
<evidence type="ECO:0000256" key="3">
    <source>
        <dbReference type="SAM" id="MobiDB-lite"/>
    </source>
</evidence>
<keyword evidence="4" id="KW-0812">Transmembrane</keyword>
<dbReference type="AlphaFoldDB" id="A0A022QC16"/>
<gene>
    <name evidence="5" type="ORF">MIMGU_mgv1a015797mg</name>
</gene>
<dbReference type="PhylomeDB" id="A0A022QC16"/>
<feature type="region of interest" description="Disordered" evidence="3">
    <location>
        <begin position="43"/>
        <end position="81"/>
    </location>
</feature>
<reference evidence="5 6" key="1">
    <citation type="journal article" date="2013" name="Proc. Natl. Acad. Sci. U.S.A.">
        <title>Fine-scale variation in meiotic recombination in Mimulus inferred from population shotgun sequencing.</title>
        <authorList>
            <person name="Hellsten U."/>
            <person name="Wright K.M."/>
            <person name="Jenkins J."/>
            <person name="Shu S."/>
            <person name="Yuan Y."/>
            <person name="Wessler S.R."/>
            <person name="Schmutz J."/>
            <person name="Willis J.H."/>
            <person name="Rokhsar D.S."/>
        </authorList>
    </citation>
    <scope>NUCLEOTIDE SEQUENCE [LARGE SCALE GENOMIC DNA]</scope>
    <source>
        <strain evidence="6">cv. DUN x IM62</strain>
    </source>
</reference>
<keyword evidence="4" id="KW-1133">Transmembrane helix</keyword>
<evidence type="ECO:0000313" key="6">
    <source>
        <dbReference type="Proteomes" id="UP000030748"/>
    </source>
</evidence>
<dbReference type="PANTHER" id="PTHR35771:SF3">
    <property type="entry name" value="TRANSMEMBRANE PROTEIN"/>
    <property type="match status" value="1"/>
</dbReference>
<dbReference type="eggNOG" id="ENOG502S5K9">
    <property type="taxonomic scope" value="Eukaryota"/>
</dbReference>
<keyword evidence="2" id="KW-0611">Plant defense</keyword>
<accession>A0A022QC16</accession>
<evidence type="ECO:0000256" key="4">
    <source>
        <dbReference type="SAM" id="Phobius"/>
    </source>
</evidence>
<dbReference type="EMBL" id="KI632147">
    <property type="protein sequence ID" value="EYU24040.1"/>
    <property type="molecule type" value="Genomic_DNA"/>
</dbReference>
<name>A0A022QC16_ERYGU</name>
<dbReference type="OrthoDB" id="1653570at2759"/>
<dbReference type="OMA" id="RIKVEDR"/>
<protein>
    <submittedName>
        <fullName evidence="5">Uncharacterized protein</fullName>
    </submittedName>
</protein>
<dbReference type="InterPro" id="IPR035176">
    <property type="entry name" value="PEP"/>
</dbReference>
<evidence type="ECO:0000313" key="5">
    <source>
        <dbReference type="EMBL" id="EYU24040.1"/>
    </source>
</evidence>
<dbReference type="GO" id="GO:0045087">
    <property type="term" value="P:innate immune response"/>
    <property type="evidence" value="ECO:0007669"/>
    <property type="project" value="InterPro"/>
</dbReference>
<keyword evidence="4" id="KW-0472">Membrane</keyword>
<proteinExistence type="inferred from homology"/>
<comment type="similarity">
    <text evidence="1">Belongs to the brassicaceae elicitor peptide family.</text>
</comment>
<dbReference type="KEGG" id="egt:105972899"/>
<dbReference type="Pfam" id="PF17232">
    <property type="entry name" value="Pep1_7"/>
    <property type="match status" value="1"/>
</dbReference>
<feature type="compositionally biased region" description="Low complexity" evidence="3">
    <location>
        <begin position="43"/>
        <end position="61"/>
    </location>
</feature>
<dbReference type="PANTHER" id="PTHR35771">
    <property type="entry name" value="TRANSMEMBRANE PROTEIN-RELATED"/>
    <property type="match status" value="1"/>
</dbReference>